<dbReference type="InterPro" id="IPR043977">
    <property type="entry name" value="DUF5759"/>
</dbReference>
<dbReference type="GeneID" id="80558299"/>
<evidence type="ECO:0000313" key="2">
    <source>
        <dbReference type="Proteomes" id="UP001321479"/>
    </source>
</evidence>
<keyword evidence="2" id="KW-1185">Reference proteome</keyword>
<organism evidence="1 2">
    <name type="scientific">Cotonvirus japonicus</name>
    <dbReference type="NCBI Taxonomy" id="2811091"/>
    <lineage>
        <taxon>Viruses</taxon>
        <taxon>Varidnaviria</taxon>
        <taxon>Bamfordvirae</taxon>
        <taxon>Nucleocytoviricota</taxon>
        <taxon>Megaviricetes</taxon>
        <taxon>Imitervirales</taxon>
        <taxon>Mimiviridae</taxon>
        <taxon>Megamimivirinae</taxon>
        <taxon>Cotonvirus</taxon>
        <taxon>Cotonvirus japonicum</taxon>
    </lineage>
</organism>
<dbReference type="Pfam" id="PF19063">
    <property type="entry name" value="DUF5759"/>
    <property type="match status" value="1"/>
</dbReference>
<dbReference type="Proteomes" id="UP001321479">
    <property type="component" value="Segment"/>
</dbReference>
<name>A0ABM7NSF7_9VIRU</name>
<proteinExistence type="predicted"/>
<reference evidence="1 2" key="1">
    <citation type="submission" date="2021-02" db="EMBL/GenBank/DDBJ databases">
        <title>Cotonvirus japonicus, which uses Golgi apparatus of host cells for its virion factory, phylogenetically links tailed tupanvirus and icosahedral mimivirus.</title>
        <authorList>
            <person name="Takahashi H."/>
            <person name="Fukaya S."/>
            <person name="Song C."/>
            <person name="Murata K."/>
            <person name="Takemura M."/>
        </authorList>
    </citation>
    <scope>NUCLEOTIDE SEQUENCE [LARGE SCALE GENOMIC DNA]</scope>
</reference>
<dbReference type="RefSeq" id="YP_010841702.1">
    <property type="nucleotide sequence ID" value="NC_079139.1"/>
</dbReference>
<protein>
    <submittedName>
        <fullName evidence="1">Uncharacterized protein</fullName>
    </submittedName>
</protein>
<evidence type="ECO:0000313" key="1">
    <source>
        <dbReference type="EMBL" id="BCS83094.1"/>
    </source>
</evidence>
<accession>A0ABM7NSF7</accession>
<sequence>MALKNDDLYRKHDQLINLKKQTYEKLYNRCVNIIKLTSSAGELLCIFEIPSFMFGTSFPIINVEYCANYIINKLTQSNENIKVTFIKPNILFIDWRKEPEPKHN</sequence>
<dbReference type="EMBL" id="AP024483">
    <property type="protein sequence ID" value="BCS83094.1"/>
    <property type="molecule type" value="Genomic_DNA"/>
</dbReference>